<dbReference type="Gene3D" id="1.20.120.710">
    <property type="entry name" value="Haloacid dehalogenase hydrolase-like domain"/>
    <property type="match status" value="1"/>
</dbReference>
<reference evidence="4 5" key="1">
    <citation type="submission" date="2019-04" db="EMBL/GenBank/DDBJ databases">
        <authorList>
            <person name="Jiang L."/>
        </authorList>
    </citation>
    <scope>NUCLEOTIDE SEQUENCE [LARGE SCALE GENOMIC DNA]</scope>
    <source>
        <strain evidence="4 5">YIM 131861</strain>
    </source>
</reference>
<keyword evidence="5" id="KW-1185">Reference proteome</keyword>
<evidence type="ECO:0000256" key="3">
    <source>
        <dbReference type="ARBA" id="ARBA00022842"/>
    </source>
</evidence>
<evidence type="ECO:0000313" key="4">
    <source>
        <dbReference type="EMBL" id="THG36225.1"/>
    </source>
</evidence>
<dbReference type="InterPro" id="IPR051400">
    <property type="entry name" value="HAD-like_hydrolase"/>
</dbReference>
<dbReference type="NCBIfam" id="TIGR01549">
    <property type="entry name" value="HAD-SF-IA-v1"/>
    <property type="match status" value="1"/>
</dbReference>
<keyword evidence="3" id="KW-0460">Magnesium</keyword>
<organism evidence="4 5">
    <name type="scientific">Orlajensenia flava</name>
    <dbReference type="NCBI Taxonomy" id="2565934"/>
    <lineage>
        <taxon>Bacteria</taxon>
        <taxon>Bacillati</taxon>
        <taxon>Actinomycetota</taxon>
        <taxon>Actinomycetes</taxon>
        <taxon>Micrococcales</taxon>
        <taxon>Microbacteriaceae</taxon>
        <taxon>Orlajensenia</taxon>
    </lineage>
</organism>
<dbReference type="OrthoDB" id="3680851at2"/>
<comment type="cofactor">
    <cofactor evidence="1">
        <name>Mg(2+)</name>
        <dbReference type="ChEBI" id="CHEBI:18420"/>
    </cofactor>
</comment>
<dbReference type="PANTHER" id="PTHR46470">
    <property type="entry name" value="N-ACYLNEURAMINATE-9-PHOSPHATASE"/>
    <property type="match status" value="1"/>
</dbReference>
<dbReference type="PRINTS" id="PR00413">
    <property type="entry name" value="HADHALOGNASE"/>
</dbReference>
<evidence type="ECO:0000313" key="5">
    <source>
        <dbReference type="Proteomes" id="UP000307380"/>
    </source>
</evidence>
<gene>
    <name evidence="4" type="ORF">E6C70_01445</name>
</gene>
<dbReference type="GO" id="GO:0044281">
    <property type="term" value="P:small molecule metabolic process"/>
    <property type="evidence" value="ECO:0007669"/>
    <property type="project" value="UniProtKB-ARBA"/>
</dbReference>
<dbReference type="SFLD" id="SFLDG01129">
    <property type="entry name" value="C1.5:_HAD__Beta-PGM__Phosphata"/>
    <property type="match status" value="1"/>
</dbReference>
<dbReference type="SFLD" id="SFLDS00003">
    <property type="entry name" value="Haloacid_Dehalogenase"/>
    <property type="match status" value="1"/>
</dbReference>
<dbReference type="GO" id="GO:0016787">
    <property type="term" value="F:hydrolase activity"/>
    <property type="evidence" value="ECO:0007669"/>
    <property type="project" value="UniProtKB-KW"/>
</dbReference>
<comment type="caution">
    <text evidence="4">The sequence shown here is derived from an EMBL/GenBank/DDBJ whole genome shotgun (WGS) entry which is preliminary data.</text>
</comment>
<dbReference type="Gene3D" id="3.40.50.1000">
    <property type="entry name" value="HAD superfamily/HAD-like"/>
    <property type="match status" value="1"/>
</dbReference>
<dbReference type="Pfam" id="PF00702">
    <property type="entry name" value="Hydrolase"/>
    <property type="match status" value="1"/>
</dbReference>
<dbReference type="AlphaFoldDB" id="A0A4S4G1C3"/>
<dbReference type="SUPFAM" id="SSF56784">
    <property type="entry name" value="HAD-like"/>
    <property type="match status" value="1"/>
</dbReference>
<sequence>MPRTDALLLDLDGTLLDHAEVDLAIRGTAEAIVAFRPSLDLDTVLTVTALSRAEHWAVLQTDWNSGAIDDPAYGLLSWGRILTELDIHDEAFLGRLTSTWYDLAAAHQHPYADVNEFLERATDAGARLAIVTNGPPLAQRAKLARVGIREPIDAVVVSGEVGSAKPDPAIFRHALDLLESTPDAAWHVGDMLDTDVVGARNAGIRSVWLNRGGARNHLPGVVPDREVRSLAELGDWLA</sequence>
<dbReference type="RefSeq" id="WP_136421532.1">
    <property type="nucleotide sequence ID" value="NZ_SSSN01000002.1"/>
</dbReference>
<keyword evidence="2 4" id="KW-0378">Hydrolase</keyword>
<dbReference type="InterPro" id="IPR036412">
    <property type="entry name" value="HAD-like_sf"/>
</dbReference>
<evidence type="ECO:0000256" key="1">
    <source>
        <dbReference type="ARBA" id="ARBA00001946"/>
    </source>
</evidence>
<protein>
    <submittedName>
        <fullName evidence="4">HAD family hydrolase</fullName>
    </submittedName>
</protein>
<dbReference type="InterPro" id="IPR006439">
    <property type="entry name" value="HAD-SF_hydro_IA"/>
</dbReference>
<dbReference type="Proteomes" id="UP000307380">
    <property type="component" value="Unassembled WGS sequence"/>
</dbReference>
<evidence type="ECO:0000256" key="2">
    <source>
        <dbReference type="ARBA" id="ARBA00022801"/>
    </source>
</evidence>
<dbReference type="InterPro" id="IPR023214">
    <property type="entry name" value="HAD_sf"/>
</dbReference>
<dbReference type="EMBL" id="SSSN01000002">
    <property type="protein sequence ID" value="THG36225.1"/>
    <property type="molecule type" value="Genomic_DNA"/>
</dbReference>
<dbReference type="NCBIfam" id="TIGR01509">
    <property type="entry name" value="HAD-SF-IA-v3"/>
    <property type="match status" value="1"/>
</dbReference>
<proteinExistence type="predicted"/>
<name>A0A4S4G1C3_9MICO</name>
<accession>A0A4S4G1C3</accession>